<dbReference type="InterPro" id="IPR017853">
    <property type="entry name" value="GH"/>
</dbReference>
<keyword evidence="4" id="KW-0732">Signal</keyword>
<evidence type="ECO:0000256" key="3">
    <source>
        <dbReference type="RuleBase" id="RU361153"/>
    </source>
</evidence>
<proteinExistence type="inferred from homology"/>
<dbReference type="GO" id="GO:0005576">
    <property type="term" value="C:extracellular region"/>
    <property type="evidence" value="ECO:0007669"/>
    <property type="project" value="TreeGrafter"/>
</dbReference>
<dbReference type="Pfam" id="PF03422">
    <property type="entry name" value="CBM_6"/>
    <property type="match status" value="1"/>
</dbReference>
<dbReference type="AlphaFoldDB" id="A0A1C4CMN5"/>
<dbReference type="CDD" id="cd04080">
    <property type="entry name" value="CBM6_cellulase-like"/>
    <property type="match status" value="1"/>
</dbReference>
<evidence type="ECO:0000313" key="8">
    <source>
        <dbReference type="Proteomes" id="UP000242818"/>
    </source>
</evidence>
<feature type="domain" description="Glycoside hydrolase family 5" evidence="5">
    <location>
        <begin position="81"/>
        <end position="348"/>
    </location>
</feature>
<dbReference type="Gene3D" id="2.60.120.260">
    <property type="entry name" value="Galactose-binding domain-like"/>
    <property type="match status" value="1"/>
</dbReference>
<dbReference type="SUPFAM" id="SSF51445">
    <property type="entry name" value="(Trans)glycosidases"/>
    <property type="match status" value="1"/>
</dbReference>
<dbReference type="Gene3D" id="3.20.20.80">
    <property type="entry name" value="Glycosidases"/>
    <property type="match status" value="1"/>
</dbReference>
<name>A0A1C4CMN5_9BACT</name>
<dbReference type="GO" id="GO:0009986">
    <property type="term" value="C:cell surface"/>
    <property type="evidence" value="ECO:0007669"/>
    <property type="project" value="TreeGrafter"/>
</dbReference>
<dbReference type="Pfam" id="PF00150">
    <property type="entry name" value="Cellulase"/>
    <property type="match status" value="1"/>
</dbReference>
<evidence type="ECO:0000256" key="4">
    <source>
        <dbReference type="SAM" id="SignalP"/>
    </source>
</evidence>
<dbReference type="PANTHER" id="PTHR31297:SF13">
    <property type="entry name" value="PUTATIVE-RELATED"/>
    <property type="match status" value="1"/>
</dbReference>
<evidence type="ECO:0000259" key="6">
    <source>
        <dbReference type="Pfam" id="PF03422"/>
    </source>
</evidence>
<dbReference type="PANTHER" id="PTHR31297">
    <property type="entry name" value="GLUCAN ENDO-1,6-BETA-GLUCOSIDASE B"/>
    <property type="match status" value="1"/>
</dbReference>
<dbReference type="GO" id="GO:0009251">
    <property type="term" value="P:glucan catabolic process"/>
    <property type="evidence" value="ECO:0007669"/>
    <property type="project" value="TreeGrafter"/>
</dbReference>
<dbReference type="Proteomes" id="UP000242818">
    <property type="component" value="Unassembled WGS sequence"/>
</dbReference>
<dbReference type="SUPFAM" id="SSF49785">
    <property type="entry name" value="Galactose-binding domain-like"/>
    <property type="match status" value="1"/>
</dbReference>
<dbReference type="InterPro" id="IPR050386">
    <property type="entry name" value="Glycosyl_hydrolase_5"/>
</dbReference>
<organism evidence="7 8">
    <name type="scientific">Chitinophaga costaii</name>
    <dbReference type="NCBI Taxonomy" id="1335309"/>
    <lineage>
        <taxon>Bacteria</taxon>
        <taxon>Pseudomonadati</taxon>
        <taxon>Bacteroidota</taxon>
        <taxon>Chitinophagia</taxon>
        <taxon>Chitinophagales</taxon>
        <taxon>Chitinophagaceae</taxon>
        <taxon>Chitinophaga</taxon>
    </lineage>
</organism>
<keyword evidence="1 3" id="KW-0378">Hydrolase</keyword>
<reference evidence="7 8" key="1">
    <citation type="submission" date="2016-08" db="EMBL/GenBank/DDBJ databases">
        <authorList>
            <person name="Seilhamer J.J."/>
        </authorList>
    </citation>
    <scope>NUCLEOTIDE SEQUENCE [LARGE SCALE GENOMIC DNA]</scope>
    <source>
        <strain evidence="7 8">A37T2</strain>
    </source>
</reference>
<protein>
    <submittedName>
        <fullName evidence="7">Carbohydrate binding module (Family 6)</fullName>
    </submittedName>
</protein>
<dbReference type="STRING" id="1335309.GA0116948_104205"/>
<dbReference type="InterPro" id="IPR001547">
    <property type="entry name" value="Glyco_hydro_5"/>
</dbReference>
<dbReference type="RefSeq" id="WP_089711160.1">
    <property type="nucleotide sequence ID" value="NZ_FMAR01000004.1"/>
</dbReference>
<evidence type="ECO:0000313" key="7">
    <source>
        <dbReference type="EMBL" id="SCC20366.1"/>
    </source>
</evidence>
<keyword evidence="2 3" id="KW-0326">Glycosidase</keyword>
<gene>
    <name evidence="7" type="ORF">GA0116948_104205</name>
</gene>
<evidence type="ECO:0000256" key="2">
    <source>
        <dbReference type="ARBA" id="ARBA00023295"/>
    </source>
</evidence>
<feature type="chain" id="PRO_5008689994" evidence="4">
    <location>
        <begin position="21"/>
        <end position="577"/>
    </location>
</feature>
<comment type="similarity">
    <text evidence="3">Belongs to the glycosyl hydrolase 5 (cellulase A) family.</text>
</comment>
<dbReference type="InterPro" id="IPR005084">
    <property type="entry name" value="CBM6"/>
</dbReference>
<dbReference type="OrthoDB" id="9800955at2"/>
<accession>A0A1C4CMN5</accession>
<dbReference type="GO" id="GO:0030246">
    <property type="term" value="F:carbohydrate binding"/>
    <property type="evidence" value="ECO:0007669"/>
    <property type="project" value="InterPro"/>
</dbReference>
<evidence type="ECO:0000256" key="1">
    <source>
        <dbReference type="ARBA" id="ARBA00022801"/>
    </source>
</evidence>
<sequence length="577" mass="64646">MKKYVLPLLLLIAITTQKLGAQGILHTQGEKIVNDRGENVLFRGIGLGGYMLQEGYMLHLGKDGQQHKIRERIARLLTPAQTQEFYDTWLAHHTTKADIDSLKAWGFNQVRLPMHFNLYTLPADKEPVPGQQTWLDKGFTMTDSLVAWCKAAGIYLILDLHAAPGGQGNDLNISDRDGDKPSLWQQVADQDKTVALWKKLATRYAHEATIAGYDLLNEPNWGFDNQEKDPNGIGEKTNGPLKALLVRITEAIRSVDKEHIIIIEGNAWGNNYNGMLNDGLWDKNMVLSFHKYWNNNDTASIGHMLRYRQRLQVPIWLGETGENSNTWFTDAITLFESNNIGWSWWPLKKLGINNPLQIPSNKGYDALVDYWNGKRSTPPDADSAYHALLELANATDIRHNIVHRDVIDAMIRQPHSLEAIAFKANIAAPGTTIAAADYDLGRNGVAYFDKDSGNYRISTGHASVGNRGGVYRNDGVDIYNDTAHTNAYYVGHTEDGEWLQYNITVTDTRNYALQTLVRGEGQFQWTENGKALTPPQSSPAGTAWQAVSTTKVHLVKGRHQLRLQVLKGGFDFAALKF</sequence>
<evidence type="ECO:0000259" key="5">
    <source>
        <dbReference type="Pfam" id="PF00150"/>
    </source>
</evidence>
<feature type="domain" description="CBM6" evidence="6">
    <location>
        <begin position="473"/>
        <end position="574"/>
    </location>
</feature>
<keyword evidence="8" id="KW-1185">Reference proteome</keyword>
<feature type="signal peptide" evidence="4">
    <location>
        <begin position="1"/>
        <end position="20"/>
    </location>
</feature>
<dbReference type="InterPro" id="IPR008979">
    <property type="entry name" value="Galactose-bd-like_sf"/>
</dbReference>
<dbReference type="EMBL" id="FMAR01000004">
    <property type="protein sequence ID" value="SCC20366.1"/>
    <property type="molecule type" value="Genomic_DNA"/>
</dbReference>
<dbReference type="GO" id="GO:0008422">
    <property type="term" value="F:beta-glucosidase activity"/>
    <property type="evidence" value="ECO:0007669"/>
    <property type="project" value="TreeGrafter"/>
</dbReference>